<sequence length="111" mass="12771">MIKLVLAFSLLAFASSLCFISNFSSLRAIFKAINDTKPAVFVHKPTREQSLRESLKKEDVLLFSQGLINFQFIVRKTAVAFVVQPAHQLQLSYQAFLVDKKVMDKLQFQFW</sequence>
<reference evidence="2 3" key="1">
    <citation type="submission" date="2017-11" db="EMBL/GenBank/DDBJ databases">
        <title>De-novo sequencing of pomegranate (Punica granatum L.) genome.</title>
        <authorList>
            <person name="Akparov Z."/>
            <person name="Amiraslanov A."/>
            <person name="Hajiyeva S."/>
            <person name="Abbasov M."/>
            <person name="Kaur K."/>
            <person name="Hamwieh A."/>
            <person name="Solovyev V."/>
            <person name="Salamov A."/>
            <person name="Braich B."/>
            <person name="Kosarev P."/>
            <person name="Mahmoud A."/>
            <person name="Hajiyev E."/>
            <person name="Babayeva S."/>
            <person name="Izzatullayeva V."/>
            <person name="Mammadov A."/>
            <person name="Mammadov A."/>
            <person name="Sharifova S."/>
            <person name="Ojaghi J."/>
            <person name="Eynullazada K."/>
            <person name="Bayramov B."/>
            <person name="Abdulazimova A."/>
            <person name="Shahmuradov I."/>
        </authorList>
    </citation>
    <scope>NUCLEOTIDE SEQUENCE [LARGE SCALE GENOMIC DNA]</scope>
    <source>
        <strain evidence="3">cv. AG2017</strain>
        <tissue evidence="2">Leaf</tissue>
    </source>
</reference>
<protein>
    <recommendedName>
        <fullName evidence="4">Germin-like protein</fullName>
    </recommendedName>
</protein>
<accession>A0A2I0IGD7</accession>
<comment type="caution">
    <text evidence="2">The sequence shown here is derived from an EMBL/GenBank/DDBJ whole genome shotgun (WGS) entry which is preliminary data.</text>
</comment>
<feature type="signal peptide" evidence="1">
    <location>
        <begin position="1"/>
        <end position="16"/>
    </location>
</feature>
<organism evidence="2 3">
    <name type="scientific">Punica granatum</name>
    <name type="common">Pomegranate</name>
    <dbReference type="NCBI Taxonomy" id="22663"/>
    <lineage>
        <taxon>Eukaryota</taxon>
        <taxon>Viridiplantae</taxon>
        <taxon>Streptophyta</taxon>
        <taxon>Embryophyta</taxon>
        <taxon>Tracheophyta</taxon>
        <taxon>Spermatophyta</taxon>
        <taxon>Magnoliopsida</taxon>
        <taxon>eudicotyledons</taxon>
        <taxon>Gunneridae</taxon>
        <taxon>Pentapetalae</taxon>
        <taxon>rosids</taxon>
        <taxon>malvids</taxon>
        <taxon>Myrtales</taxon>
        <taxon>Lythraceae</taxon>
        <taxon>Punica</taxon>
    </lineage>
</organism>
<keyword evidence="3" id="KW-1185">Reference proteome</keyword>
<name>A0A2I0IGD7_PUNGR</name>
<dbReference type="AlphaFoldDB" id="A0A2I0IGD7"/>
<evidence type="ECO:0000313" key="2">
    <source>
        <dbReference type="EMBL" id="PKI43038.1"/>
    </source>
</evidence>
<evidence type="ECO:0000256" key="1">
    <source>
        <dbReference type="SAM" id="SignalP"/>
    </source>
</evidence>
<dbReference type="Proteomes" id="UP000233551">
    <property type="component" value="Unassembled WGS sequence"/>
</dbReference>
<feature type="chain" id="PRO_5014172146" description="Germin-like protein" evidence="1">
    <location>
        <begin position="17"/>
        <end position="111"/>
    </location>
</feature>
<gene>
    <name evidence="2" type="ORF">CRG98_036517</name>
</gene>
<evidence type="ECO:0008006" key="4">
    <source>
        <dbReference type="Google" id="ProtNLM"/>
    </source>
</evidence>
<proteinExistence type="predicted"/>
<evidence type="ECO:0000313" key="3">
    <source>
        <dbReference type="Proteomes" id="UP000233551"/>
    </source>
</evidence>
<dbReference type="EMBL" id="PGOL01003088">
    <property type="protein sequence ID" value="PKI43038.1"/>
    <property type="molecule type" value="Genomic_DNA"/>
</dbReference>
<keyword evidence="1" id="KW-0732">Signal</keyword>